<proteinExistence type="predicted"/>
<protein>
    <submittedName>
        <fullName evidence="1">Uncharacterized protein</fullName>
    </submittedName>
</protein>
<gene>
    <name evidence="1" type="ORF">IF188_06860</name>
</gene>
<accession>A0ABR8NL67</accession>
<evidence type="ECO:0000313" key="1">
    <source>
        <dbReference type="EMBL" id="MBD3941416.1"/>
    </source>
</evidence>
<evidence type="ECO:0000313" key="2">
    <source>
        <dbReference type="Proteomes" id="UP000598426"/>
    </source>
</evidence>
<reference evidence="1 2" key="1">
    <citation type="submission" date="2020-09" db="EMBL/GenBank/DDBJ databases">
        <title>Isolation and identification of active actinomycetes.</title>
        <authorList>
            <person name="Li X."/>
        </authorList>
    </citation>
    <scope>NUCLEOTIDE SEQUENCE [LARGE SCALE GENOMIC DNA]</scope>
    <source>
        <strain evidence="1 2">NEAU-LLC</strain>
    </source>
</reference>
<sequence>MPTVRLLEQAGVCLKEFIEELAHTLGGLDVRVGLRDILRLLHARPRQEEREVLIDLADREPDRLARLSVGGDHLVVVGDDDESRAESHHIGRRLQFLEYLEGVATRLLEIDDLLLRDLGGDFGSDVQVAVAQARDAALRLAVGE</sequence>
<name>A0ABR8NL67_9MICO</name>
<keyword evidence="2" id="KW-1185">Reference proteome</keyword>
<dbReference type="EMBL" id="JACXZS010000003">
    <property type="protein sequence ID" value="MBD3941416.1"/>
    <property type="molecule type" value="Genomic_DNA"/>
</dbReference>
<dbReference type="Proteomes" id="UP000598426">
    <property type="component" value="Unassembled WGS sequence"/>
</dbReference>
<organism evidence="1 2">
    <name type="scientific">Microbacterium helvum</name>
    <dbReference type="NCBI Taxonomy" id="2773713"/>
    <lineage>
        <taxon>Bacteria</taxon>
        <taxon>Bacillati</taxon>
        <taxon>Actinomycetota</taxon>
        <taxon>Actinomycetes</taxon>
        <taxon>Micrococcales</taxon>
        <taxon>Microbacteriaceae</taxon>
        <taxon>Microbacterium</taxon>
    </lineage>
</organism>
<comment type="caution">
    <text evidence="1">The sequence shown here is derived from an EMBL/GenBank/DDBJ whole genome shotgun (WGS) entry which is preliminary data.</text>
</comment>